<evidence type="ECO:0000313" key="2">
    <source>
        <dbReference type="EMBL" id="CAI2387673.1"/>
    </source>
</evidence>
<organism evidence="2 3">
    <name type="scientific">Euplotes crassus</name>
    <dbReference type="NCBI Taxonomy" id="5936"/>
    <lineage>
        <taxon>Eukaryota</taxon>
        <taxon>Sar</taxon>
        <taxon>Alveolata</taxon>
        <taxon>Ciliophora</taxon>
        <taxon>Intramacronucleata</taxon>
        <taxon>Spirotrichea</taxon>
        <taxon>Hypotrichia</taxon>
        <taxon>Euplotida</taxon>
        <taxon>Euplotidae</taxon>
        <taxon>Moneuplotes</taxon>
    </lineage>
</organism>
<proteinExistence type="predicted"/>
<evidence type="ECO:0000313" key="3">
    <source>
        <dbReference type="Proteomes" id="UP001295684"/>
    </source>
</evidence>
<gene>
    <name evidence="2" type="ORF">ECRASSUSDP1_LOCUS29307</name>
</gene>
<feature type="compositionally biased region" description="Low complexity" evidence="1">
    <location>
        <begin position="56"/>
        <end position="68"/>
    </location>
</feature>
<reference evidence="2" key="1">
    <citation type="submission" date="2023-07" db="EMBL/GenBank/DDBJ databases">
        <authorList>
            <consortium name="AG Swart"/>
            <person name="Singh M."/>
            <person name="Singh A."/>
            <person name="Seah K."/>
            <person name="Emmerich C."/>
        </authorList>
    </citation>
    <scope>NUCLEOTIDE SEQUENCE</scope>
    <source>
        <strain evidence="2">DP1</strain>
    </source>
</reference>
<protein>
    <submittedName>
        <fullName evidence="2">Uncharacterized protein</fullName>
    </submittedName>
</protein>
<comment type="caution">
    <text evidence="2">The sequence shown here is derived from an EMBL/GenBank/DDBJ whole genome shotgun (WGS) entry which is preliminary data.</text>
</comment>
<keyword evidence="3" id="KW-1185">Reference proteome</keyword>
<name>A0AAD1Y9L4_EUPCR</name>
<dbReference type="Proteomes" id="UP001295684">
    <property type="component" value="Unassembled WGS sequence"/>
</dbReference>
<feature type="region of interest" description="Disordered" evidence="1">
    <location>
        <begin position="1"/>
        <end position="136"/>
    </location>
</feature>
<feature type="compositionally biased region" description="Basic and acidic residues" evidence="1">
    <location>
        <begin position="83"/>
        <end position="103"/>
    </location>
</feature>
<dbReference type="AlphaFoldDB" id="A0AAD1Y9L4"/>
<feature type="compositionally biased region" description="Polar residues" evidence="1">
    <location>
        <begin position="9"/>
        <end position="49"/>
    </location>
</feature>
<feature type="compositionally biased region" description="Basic and acidic residues" evidence="1">
    <location>
        <begin position="114"/>
        <end position="132"/>
    </location>
</feature>
<sequence>MLLKHPNKPKSTSRTPRTQPKNSQNYKPKPNTNPYKNTLTQTPNPSNNPKPALNFPQKTPKSPSKPTKIPFQPPPKSQKHFNPNKDLKPAKRVKPINEKKETQGDSTVRRQMKGKQEIAVREGETKEGSRKGIRERKYRKGCARRNLIGRVYEMKKAAQIEHNRISLGRRSRDKEKDNVKEKYQGGCCKGSIIKIKQIESLEKYLSSKRDFTPNVFPQMPKIGTLNFMRKFRNSHFSPQLKFNELSNDTTLEINKLMTCIPTKPKEAPIAQRKPLAKKSTKNGENHNSSLNLKRMYRRLKNKVDVKWVKSNQHWKELDAPRIRLFSQVSLFVYPLGRREVKV</sequence>
<dbReference type="EMBL" id="CAMPGE010030166">
    <property type="protein sequence ID" value="CAI2387673.1"/>
    <property type="molecule type" value="Genomic_DNA"/>
</dbReference>
<evidence type="ECO:0000256" key="1">
    <source>
        <dbReference type="SAM" id="MobiDB-lite"/>
    </source>
</evidence>
<accession>A0AAD1Y9L4</accession>